<dbReference type="PROSITE" id="PS00889">
    <property type="entry name" value="CNMP_BINDING_2"/>
    <property type="match status" value="1"/>
</dbReference>
<keyword evidence="12 15" id="KW-0472">Membrane</keyword>
<keyword evidence="5 15" id="KW-0812">Transmembrane</keyword>
<dbReference type="PROSITE" id="PS50042">
    <property type="entry name" value="CNMP_BINDING_3"/>
    <property type="match status" value="1"/>
</dbReference>
<evidence type="ECO:0000256" key="13">
    <source>
        <dbReference type="ARBA" id="ARBA00023303"/>
    </source>
</evidence>
<keyword evidence="10 15" id="KW-1133">Transmembrane helix</keyword>
<proteinExistence type="predicted"/>
<feature type="compositionally biased region" description="Basic and acidic residues" evidence="14">
    <location>
        <begin position="415"/>
        <end position="424"/>
    </location>
</feature>
<evidence type="ECO:0000256" key="12">
    <source>
        <dbReference type="ARBA" id="ARBA00023136"/>
    </source>
</evidence>
<dbReference type="GO" id="GO:0001508">
    <property type="term" value="P:action potential"/>
    <property type="evidence" value="ECO:0007669"/>
    <property type="project" value="TreeGrafter"/>
</dbReference>
<dbReference type="InterPro" id="IPR014710">
    <property type="entry name" value="RmlC-like_jellyroll"/>
</dbReference>
<dbReference type="Pfam" id="PF00520">
    <property type="entry name" value="Ion_trans"/>
    <property type="match status" value="1"/>
</dbReference>
<evidence type="ECO:0000256" key="3">
    <source>
        <dbReference type="ARBA" id="ARBA00022475"/>
    </source>
</evidence>
<dbReference type="GO" id="GO:0000166">
    <property type="term" value="F:nucleotide binding"/>
    <property type="evidence" value="ECO:0007669"/>
    <property type="project" value="UniProtKB-KW"/>
</dbReference>
<keyword evidence="2" id="KW-0813">Transport</keyword>
<evidence type="ECO:0000256" key="8">
    <source>
        <dbReference type="ARBA" id="ARBA00022882"/>
    </source>
</evidence>
<keyword evidence="6" id="KW-0547">Nucleotide-binding</keyword>
<dbReference type="Gene3D" id="2.60.120.10">
    <property type="entry name" value="Jelly Rolls"/>
    <property type="match status" value="1"/>
</dbReference>
<dbReference type="PANTHER" id="PTHR11537">
    <property type="entry name" value="VOLTAGE-GATED POTASSIUM CHANNEL"/>
    <property type="match status" value="1"/>
</dbReference>
<evidence type="ECO:0000256" key="14">
    <source>
        <dbReference type="SAM" id="MobiDB-lite"/>
    </source>
</evidence>
<name>A0A3B0SYC9_9ZZZZ</name>
<dbReference type="InterPro" id="IPR000595">
    <property type="entry name" value="cNMP-bd_dom"/>
</dbReference>
<keyword evidence="8" id="KW-0851">Voltage-gated channel</keyword>
<dbReference type="InterPro" id="IPR005821">
    <property type="entry name" value="Ion_trans_dom"/>
</dbReference>
<dbReference type="GO" id="GO:0008076">
    <property type="term" value="C:voltage-gated potassium channel complex"/>
    <property type="evidence" value="ECO:0007669"/>
    <property type="project" value="InterPro"/>
</dbReference>
<feature type="region of interest" description="Disordered" evidence="14">
    <location>
        <begin position="399"/>
        <end position="424"/>
    </location>
</feature>
<gene>
    <name evidence="17" type="ORF">MNBD_ALPHA09-1405</name>
</gene>
<feature type="domain" description="Cyclic nucleotide-binding" evidence="16">
    <location>
        <begin position="286"/>
        <end position="400"/>
    </location>
</feature>
<feature type="transmembrane region" description="Helical" evidence="15">
    <location>
        <begin position="213"/>
        <end position="230"/>
    </location>
</feature>
<evidence type="ECO:0000259" key="16">
    <source>
        <dbReference type="PROSITE" id="PS50042"/>
    </source>
</evidence>
<feature type="transmembrane region" description="Helical" evidence="15">
    <location>
        <begin position="125"/>
        <end position="143"/>
    </location>
</feature>
<reference evidence="17" key="1">
    <citation type="submission" date="2018-06" db="EMBL/GenBank/DDBJ databases">
        <authorList>
            <person name="Zhirakovskaya E."/>
        </authorList>
    </citation>
    <scope>NUCLEOTIDE SEQUENCE</scope>
</reference>
<evidence type="ECO:0000256" key="9">
    <source>
        <dbReference type="ARBA" id="ARBA00022958"/>
    </source>
</evidence>
<evidence type="ECO:0000256" key="15">
    <source>
        <dbReference type="SAM" id="Phobius"/>
    </source>
</evidence>
<keyword evidence="11" id="KW-0406">Ion transport</keyword>
<evidence type="ECO:0000256" key="7">
    <source>
        <dbReference type="ARBA" id="ARBA00022826"/>
    </source>
</evidence>
<dbReference type="FunFam" id="1.10.287.70:FF:000181">
    <property type="entry name" value="Cyclic nucleotide-gated potassium channel mll3241"/>
    <property type="match status" value="1"/>
</dbReference>
<dbReference type="InterPro" id="IPR018490">
    <property type="entry name" value="cNMP-bd_dom_sf"/>
</dbReference>
<evidence type="ECO:0000313" key="17">
    <source>
        <dbReference type="EMBL" id="VAW10598.1"/>
    </source>
</evidence>
<evidence type="ECO:0000256" key="11">
    <source>
        <dbReference type="ARBA" id="ARBA00023065"/>
    </source>
</evidence>
<dbReference type="Pfam" id="PF00027">
    <property type="entry name" value="cNMP_binding"/>
    <property type="match status" value="1"/>
</dbReference>
<dbReference type="InterPro" id="IPR018488">
    <property type="entry name" value="cNMP-bd_CS"/>
</dbReference>
<evidence type="ECO:0000256" key="1">
    <source>
        <dbReference type="ARBA" id="ARBA00004651"/>
    </source>
</evidence>
<feature type="transmembrane region" description="Helical" evidence="15">
    <location>
        <begin position="179"/>
        <end position="201"/>
    </location>
</feature>
<evidence type="ECO:0000256" key="2">
    <source>
        <dbReference type="ARBA" id="ARBA00022448"/>
    </source>
</evidence>
<dbReference type="GO" id="GO:0005249">
    <property type="term" value="F:voltage-gated potassium channel activity"/>
    <property type="evidence" value="ECO:0007669"/>
    <property type="project" value="InterPro"/>
</dbReference>
<feature type="transmembrane region" description="Helical" evidence="15">
    <location>
        <begin position="242"/>
        <end position="265"/>
    </location>
</feature>
<protein>
    <submittedName>
        <fullName evidence="17">Potassium voltage-gated channel subfamily KQT possible potassium channel, VIC family</fullName>
    </submittedName>
</protein>
<dbReference type="AlphaFoldDB" id="A0A3B0SYC9"/>
<keyword evidence="3" id="KW-1003">Cell membrane</keyword>
<dbReference type="EMBL" id="UOEM01000017">
    <property type="protein sequence ID" value="VAW10598.1"/>
    <property type="molecule type" value="Genomic_DNA"/>
</dbReference>
<evidence type="ECO:0000256" key="10">
    <source>
        <dbReference type="ARBA" id="ARBA00022989"/>
    </source>
</evidence>
<comment type="subcellular location">
    <subcellularLocation>
        <location evidence="1">Cell membrane</location>
        <topology evidence="1">Multi-pass membrane protein</topology>
    </subcellularLocation>
</comment>
<accession>A0A3B0SYC9</accession>
<dbReference type="PANTHER" id="PTHR11537:SF254">
    <property type="entry name" value="POTASSIUM VOLTAGE-GATED CHANNEL PROTEIN SHAB"/>
    <property type="match status" value="1"/>
</dbReference>
<dbReference type="Gene3D" id="1.10.287.70">
    <property type="match status" value="1"/>
</dbReference>
<dbReference type="Gene3D" id="1.20.5.110">
    <property type="match status" value="1"/>
</dbReference>
<dbReference type="CDD" id="cd00038">
    <property type="entry name" value="CAP_ED"/>
    <property type="match status" value="1"/>
</dbReference>
<dbReference type="SUPFAM" id="SSF51206">
    <property type="entry name" value="cAMP-binding domain-like"/>
    <property type="match status" value="1"/>
</dbReference>
<evidence type="ECO:0000256" key="4">
    <source>
        <dbReference type="ARBA" id="ARBA00022538"/>
    </source>
</evidence>
<organism evidence="17">
    <name type="scientific">hydrothermal vent metagenome</name>
    <dbReference type="NCBI Taxonomy" id="652676"/>
    <lineage>
        <taxon>unclassified sequences</taxon>
        <taxon>metagenomes</taxon>
        <taxon>ecological metagenomes</taxon>
    </lineage>
</organism>
<keyword evidence="13 17" id="KW-0407">Ion channel</keyword>
<dbReference type="PRINTS" id="PR00169">
    <property type="entry name" value="KCHANNEL"/>
</dbReference>
<sequence length="424" mass="46494">MARGSKSAKKSPGHAPRQIASQAHPFKRRVYEILEEGAQNDVISAWVDRTLMALIVLNVVAVVLETVPDIHAQYATEFAIFEYASVAVFSVEYGLRFWVADIHVPLRHLGPVRARINYLGDPSGVIDLAAILPFYLGLFGIGGDLRFLRVFRLVRFLKLARYSPGLRSLVNALVGESRALIATLIIMIGLILTAATVLYVVERNVQPEVFGSIPAAIWWSVATLTTVGYGDVVPVTILGKSIGVVVMVLGLAMFALPIGIVATAFAQEIHRRDFVVTWGMVARVPLFMEFSAAEIAEVMKLLHARKFERQTFIAHEGDEAHSMYFIASGTVEVQLPDGPVILSDGMFFGEIALLRKSRRSANVLTVTPVNLLVLDAADLHSLMERKPEMARQLREVAQNRMGGEPVTPQGDIAAEELKGGEKSN</sequence>
<dbReference type="SUPFAM" id="SSF81324">
    <property type="entry name" value="Voltage-gated potassium channels"/>
    <property type="match status" value="1"/>
</dbReference>
<dbReference type="InterPro" id="IPR027359">
    <property type="entry name" value="Volt_channel_dom_sf"/>
</dbReference>
<evidence type="ECO:0000256" key="5">
    <source>
        <dbReference type="ARBA" id="ARBA00022692"/>
    </source>
</evidence>
<keyword evidence="9" id="KW-0630">Potassium</keyword>
<evidence type="ECO:0000256" key="6">
    <source>
        <dbReference type="ARBA" id="ARBA00022741"/>
    </source>
</evidence>
<keyword evidence="4" id="KW-0633">Potassium transport</keyword>
<keyword evidence="7" id="KW-0631">Potassium channel</keyword>
<dbReference type="SMART" id="SM00100">
    <property type="entry name" value="cNMP"/>
    <property type="match status" value="1"/>
</dbReference>
<dbReference type="InterPro" id="IPR028325">
    <property type="entry name" value="VG_K_chnl"/>
</dbReference>
<dbReference type="Gene3D" id="1.20.120.350">
    <property type="entry name" value="Voltage-gated potassium channels. Chain C"/>
    <property type="match status" value="1"/>
</dbReference>